<dbReference type="SUPFAM" id="SSF53335">
    <property type="entry name" value="S-adenosyl-L-methionine-dependent methyltransferases"/>
    <property type="match status" value="1"/>
</dbReference>
<dbReference type="STRING" id="1434232.MAIT1_00296"/>
<dbReference type="OrthoDB" id="9796760at2"/>
<keyword evidence="3" id="KW-0489">Methyltransferase</keyword>
<dbReference type="InterPro" id="IPR029063">
    <property type="entry name" value="SAM-dependent_MTases_sf"/>
</dbReference>
<reference evidence="3 4" key="1">
    <citation type="journal article" date="2016" name="BMC Genomics">
        <title>Combined genomic and structural analyses of a cultured magnetotactic bacterium reveals its niche adaptation to a dynamic environment.</title>
        <authorList>
            <person name="Araujo A.C."/>
            <person name="Morillo V."/>
            <person name="Cypriano J."/>
            <person name="Teixeira L.C."/>
            <person name="Leao P."/>
            <person name="Lyra S."/>
            <person name="Almeida L.G."/>
            <person name="Bazylinski D.A."/>
            <person name="Vasconcellos A.T."/>
            <person name="Abreu F."/>
            <person name="Lins U."/>
        </authorList>
    </citation>
    <scope>NUCLEOTIDE SEQUENCE [LARGE SCALE GENOMIC DNA]</scope>
    <source>
        <strain evidence="3 4">IT-1</strain>
    </source>
</reference>
<dbReference type="AlphaFoldDB" id="A0A1Y2K824"/>
<evidence type="ECO:0000256" key="1">
    <source>
        <dbReference type="SAM" id="MobiDB-lite"/>
    </source>
</evidence>
<feature type="region of interest" description="Disordered" evidence="1">
    <location>
        <begin position="184"/>
        <end position="204"/>
    </location>
</feature>
<dbReference type="EMBL" id="LVJN01000015">
    <property type="protein sequence ID" value="OSM06832.1"/>
    <property type="molecule type" value="Genomic_DNA"/>
</dbReference>
<proteinExistence type="predicted"/>
<evidence type="ECO:0000313" key="3">
    <source>
        <dbReference type="EMBL" id="OSM06832.1"/>
    </source>
</evidence>
<dbReference type="Proteomes" id="UP000194003">
    <property type="component" value="Unassembled WGS sequence"/>
</dbReference>
<organism evidence="3 4">
    <name type="scientific">Magnetofaba australis IT-1</name>
    <dbReference type="NCBI Taxonomy" id="1434232"/>
    <lineage>
        <taxon>Bacteria</taxon>
        <taxon>Pseudomonadati</taxon>
        <taxon>Pseudomonadota</taxon>
        <taxon>Magnetococcia</taxon>
        <taxon>Magnetococcales</taxon>
        <taxon>Magnetococcaceae</taxon>
        <taxon>Magnetofaba</taxon>
    </lineage>
</organism>
<dbReference type="Gene3D" id="3.40.50.150">
    <property type="entry name" value="Vaccinia Virus protein VP39"/>
    <property type="match status" value="1"/>
</dbReference>
<dbReference type="InterPro" id="IPR013216">
    <property type="entry name" value="Methyltransf_11"/>
</dbReference>
<gene>
    <name evidence="3" type="ORF">MAIT1_00296</name>
</gene>
<dbReference type="Pfam" id="PF08241">
    <property type="entry name" value="Methyltransf_11"/>
    <property type="match status" value="1"/>
</dbReference>
<keyword evidence="3" id="KW-0808">Transferase</keyword>
<protein>
    <submittedName>
        <fullName evidence="3">Putative type 11 methyltransferase</fullName>
    </submittedName>
</protein>
<name>A0A1Y2K824_9PROT</name>
<evidence type="ECO:0000259" key="2">
    <source>
        <dbReference type="Pfam" id="PF08241"/>
    </source>
</evidence>
<keyword evidence="4" id="KW-1185">Reference proteome</keyword>
<dbReference type="GO" id="GO:0008757">
    <property type="term" value="F:S-adenosylmethionine-dependent methyltransferase activity"/>
    <property type="evidence" value="ECO:0007669"/>
    <property type="project" value="InterPro"/>
</dbReference>
<accession>A0A1Y2K824</accession>
<feature type="domain" description="Methyltransferase type 11" evidence="2">
    <location>
        <begin position="65"/>
        <end position="113"/>
    </location>
</feature>
<evidence type="ECO:0000313" key="4">
    <source>
        <dbReference type="Proteomes" id="UP000194003"/>
    </source>
</evidence>
<sequence length="204" mass="23584">MIHQRFKNLYQMLLMPLSQALMPVFRWRVRSAYANRRGLQLGCGPKYLEDFINFDINFQHRTDFVMDLRAGLPVPDCSVEVVYSSHMLEHLYVDEAITLLKQVRRTLKPGGYMRLTLPDFNHALKVARGEIGCDYPRRFGTPIGQAINYLFCDGQHKYAYDFDMLQEIAVQAGFSRIERAELNSDPQVPGLNETPDSFSARLYP</sequence>
<dbReference type="RefSeq" id="WP_085440571.1">
    <property type="nucleotide sequence ID" value="NZ_LVJN01000015.1"/>
</dbReference>
<comment type="caution">
    <text evidence="3">The sequence shown here is derived from an EMBL/GenBank/DDBJ whole genome shotgun (WGS) entry which is preliminary data.</text>
</comment>
<dbReference type="GO" id="GO:0032259">
    <property type="term" value="P:methylation"/>
    <property type="evidence" value="ECO:0007669"/>
    <property type="project" value="UniProtKB-KW"/>
</dbReference>